<dbReference type="AlphaFoldDB" id="A0A8T2TMF4"/>
<feature type="compositionally biased region" description="Basic and acidic residues" evidence="1">
    <location>
        <begin position="432"/>
        <end position="442"/>
    </location>
</feature>
<gene>
    <name evidence="2" type="ORF">KP509_12G017900</name>
</gene>
<name>A0A8T2TMF4_CERRI</name>
<dbReference type="Proteomes" id="UP000825935">
    <property type="component" value="Chromosome 12"/>
</dbReference>
<sequence>MYSNVGLQKPLVDILTFYHLIKAQALPMVSVTEHSEDNPGHGEHRRNSNQNLFHRGFECGSSIEDLQTTYDHGESHFSNAFRYIPAKKHAKGSLPSYISPWIQHFAPSTAWTRRLESDKSNKLVPHVRAEDHESNQPIARHMYRSSGSSKFLPTVAALLATPPTSSSQTTNSTENDNLSTVTHSSFLPSALHPLGIVDNGESLNSSCSALQDVNTSDRKVFEFPRESGECFRNAHESLANQSNLAAKVTGIRTGSWKRWTKTQKGQAFQFVRSPFAEKPDISEPLPHLIANRPPTLGIGFPYICSPVLCEQHMVQFDTHMHLGAPEATEHKVGTRYMSNSRRDFSRDVMASAITSRENHRWEGFMKFEGAHSLYGREREEHQMDHMKAKKVMNSSQLKANAMPYKCCTHRSGIEISQSIEGFEEGSDSCSESPEKSMKRELPREHNQNISSTNRILLFAGRKRARDRGEPLSNQLYVEESSMVSDLEMQRSTARKGVSHFYPSEATRWIQASSVYSGPKNYDIDCALSRKKVPACSVVRQQSEQDEAPSYLLKRSSVGAMAIMGATLRRLDNMLG</sequence>
<evidence type="ECO:0000313" key="2">
    <source>
        <dbReference type="EMBL" id="KAH7422625.1"/>
    </source>
</evidence>
<accession>A0A8T2TMF4</accession>
<keyword evidence="3" id="KW-1185">Reference proteome</keyword>
<dbReference type="EMBL" id="CM035417">
    <property type="protein sequence ID" value="KAH7422625.1"/>
    <property type="molecule type" value="Genomic_DNA"/>
</dbReference>
<reference evidence="2" key="1">
    <citation type="submission" date="2021-08" db="EMBL/GenBank/DDBJ databases">
        <title>WGS assembly of Ceratopteris richardii.</title>
        <authorList>
            <person name="Marchant D.B."/>
            <person name="Chen G."/>
            <person name="Jenkins J."/>
            <person name="Shu S."/>
            <person name="Leebens-Mack J."/>
            <person name="Grimwood J."/>
            <person name="Schmutz J."/>
            <person name="Soltis P."/>
            <person name="Soltis D."/>
            <person name="Chen Z.-H."/>
        </authorList>
    </citation>
    <scope>NUCLEOTIDE SEQUENCE</scope>
    <source>
        <strain evidence="2">Whitten #5841</strain>
        <tissue evidence="2">Leaf</tissue>
    </source>
</reference>
<evidence type="ECO:0000313" key="3">
    <source>
        <dbReference type="Proteomes" id="UP000825935"/>
    </source>
</evidence>
<organism evidence="2 3">
    <name type="scientific">Ceratopteris richardii</name>
    <name type="common">Triangle waterfern</name>
    <dbReference type="NCBI Taxonomy" id="49495"/>
    <lineage>
        <taxon>Eukaryota</taxon>
        <taxon>Viridiplantae</taxon>
        <taxon>Streptophyta</taxon>
        <taxon>Embryophyta</taxon>
        <taxon>Tracheophyta</taxon>
        <taxon>Polypodiopsida</taxon>
        <taxon>Polypodiidae</taxon>
        <taxon>Polypodiales</taxon>
        <taxon>Pteridineae</taxon>
        <taxon>Pteridaceae</taxon>
        <taxon>Parkerioideae</taxon>
        <taxon>Ceratopteris</taxon>
    </lineage>
</organism>
<comment type="caution">
    <text evidence="2">The sequence shown here is derived from an EMBL/GenBank/DDBJ whole genome shotgun (WGS) entry which is preliminary data.</text>
</comment>
<proteinExistence type="predicted"/>
<protein>
    <submittedName>
        <fullName evidence="2">Uncharacterized protein</fullName>
    </submittedName>
</protein>
<feature type="region of interest" description="Disordered" evidence="1">
    <location>
        <begin position="423"/>
        <end position="442"/>
    </location>
</feature>
<evidence type="ECO:0000256" key="1">
    <source>
        <dbReference type="SAM" id="MobiDB-lite"/>
    </source>
</evidence>